<keyword evidence="3" id="KW-0813">Transport</keyword>
<evidence type="ECO:0000256" key="1">
    <source>
        <dbReference type="ARBA" id="ARBA00004202"/>
    </source>
</evidence>
<evidence type="ECO:0000256" key="2">
    <source>
        <dbReference type="ARBA" id="ARBA00005417"/>
    </source>
</evidence>
<dbReference type="InterPro" id="IPR050388">
    <property type="entry name" value="ABC_Ni/Peptide_Import"/>
</dbReference>
<dbReference type="EC" id="7.2.2.11" evidence="13"/>
<dbReference type="InterPro" id="IPR003593">
    <property type="entry name" value="AAA+_ATPase"/>
</dbReference>
<dbReference type="GO" id="GO:0005524">
    <property type="term" value="F:ATP binding"/>
    <property type="evidence" value="ECO:0007669"/>
    <property type="project" value="UniProtKB-KW"/>
</dbReference>
<dbReference type="Proteomes" id="UP000757890">
    <property type="component" value="Unassembled WGS sequence"/>
</dbReference>
<evidence type="ECO:0000256" key="15">
    <source>
        <dbReference type="ARBA" id="ARBA00048610"/>
    </source>
</evidence>
<keyword evidence="5" id="KW-0533">Nickel</keyword>
<keyword evidence="11" id="KW-0472">Membrane</keyword>
<dbReference type="AlphaFoldDB" id="A0A930B4P7"/>
<evidence type="ECO:0000256" key="14">
    <source>
        <dbReference type="ARBA" id="ARBA00044143"/>
    </source>
</evidence>
<keyword evidence="6" id="KW-0547">Nucleotide-binding</keyword>
<keyword evidence="9" id="KW-0406">Ion transport</keyword>
<comment type="subunit">
    <text evidence="12">The complex is composed of two ATP-binding proteins (NikD and NikE), two transmembrane proteins (NikB and NikC) and a solute-binding protein (NikA).</text>
</comment>
<evidence type="ECO:0000256" key="11">
    <source>
        <dbReference type="ARBA" id="ARBA00023136"/>
    </source>
</evidence>
<proteinExistence type="inferred from homology"/>
<evidence type="ECO:0000256" key="7">
    <source>
        <dbReference type="ARBA" id="ARBA00022840"/>
    </source>
</evidence>
<keyword evidence="4" id="KW-1003">Cell membrane</keyword>
<evidence type="ECO:0000256" key="13">
    <source>
        <dbReference type="ARBA" id="ARBA00039098"/>
    </source>
</evidence>
<dbReference type="Gene3D" id="3.40.50.300">
    <property type="entry name" value="P-loop containing nucleotide triphosphate hydrolases"/>
    <property type="match status" value="1"/>
</dbReference>
<accession>A0A930B4P7</accession>
<protein>
    <recommendedName>
        <fullName evidence="14">Nickel import system ATP-binding protein NikD</fullName>
        <ecNumber evidence="13">7.2.2.11</ecNumber>
    </recommendedName>
</protein>
<dbReference type="SUPFAM" id="SSF52540">
    <property type="entry name" value="P-loop containing nucleoside triphosphate hydrolases"/>
    <property type="match status" value="1"/>
</dbReference>
<dbReference type="PROSITE" id="PS00211">
    <property type="entry name" value="ABC_TRANSPORTER_1"/>
    <property type="match status" value="1"/>
</dbReference>
<evidence type="ECO:0000313" key="17">
    <source>
        <dbReference type="EMBL" id="MBF1128839.1"/>
    </source>
</evidence>
<comment type="subcellular location">
    <subcellularLocation>
        <location evidence="1">Cell membrane</location>
        <topology evidence="1">Peripheral membrane protein</topology>
    </subcellularLocation>
</comment>
<evidence type="ECO:0000256" key="9">
    <source>
        <dbReference type="ARBA" id="ARBA00023065"/>
    </source>
</evidence>
<dbReference type="PROSITE" id="PS50893">
    <property type="entry name" value="ABC_TRANSPORTER_2"/>
    <property type="match status" value="1"/>
</dbReference>
<gene>
    <name evidence="17" type="ORF">HXL70_02200</name>
</gene>
<evidence type="ECO:0000256" key="12">
    <source>
        <dbReference type="ARBA" id="ARBA00038669"/>
    </source>
</evidence>
<feature type="domain" description="ABC transporter" evidence="16">
    <location>
        <begin position="11"/>
        <end position="249"/>
    </location>
</feature>
<dbReference type="PANTHER" id="PTHR43297">
    <property type="entry name" value="OLIGOPEPTIDE TRANSPORT ATP-BINDING PROTEIN APPD"/>
    <property type="match status" value="1"/>
</dbReference>
<evidence type="ECO:0000313" key="18">
    <source>
        <dbReference type="Proteomes" id="UP000757890"/>
    </source>
</evidence>
<keyword evidence="7 17" id="KW-0067">ATP-binding</keyword>
<evidence type="ECO:0000256" key="3">
    <source>
        <dbReference type="ARBA" id="ARBA00022448"/>
    </source>
</evidence>
<comment type="caution">
    <text evidence="17">The sequence shown here is derived from an EMBL/GenBank/DDBJ whole genome shotgun (WGS) entry which is preliminary data.</text>
</comment>
<dbReference type="GO" id="GO:0005886">
    <property type="term" value="C:plasma membrane"/>
    <property type="evidence" value="ECO:0007669"/>
    <property type="project" value="UniProtKB-SubCell"/>
</dbReference>
<keyword evidence="8" id="KW-1278">Translocase</keyword>
<dbReference type="InterPro" id="IPR017871">
    <property type="entry name" value="ABC_transporter-like_CS"/>
</dbReference>
<evidence type="ECO:0000259" key="16">
    <source>
        <dbReference type="PROSITE" id="PS50893"/>
    </source>
</evidence>
<dbReference type="SMART" id="SM00382">
    <property type="entry name" value="AAA"/>
    <property type="match status" value="1"/>
</dbReference>
<dbReference type="InterPro" id="IPR003439">
    <property type="entry name" value="ABC_transporter-like_ATP-bd"/>
</dbReference>
<comment type="similarity">
    <text evidence="2">Belongs to the ABC transporter superfamily.</text>
</comment>
<dbReference type="CDD" id="cd03257">
    <property type="entry name" value="ABC_NikE_OppD_transporters"/>
    <property type="match status" value="1"/>
</dbReference>
<dbReference type="GO" id="GO:0015413">
    <property type="term" value="F:ABC-type nickel transporter activity"/>
    <property type="evidence" value="ECO:0007669"/>
    <property type="project" value="UniProtKB-EC"/>
</dbReference>
<dbReference type="GO" id="GO:0016887">
    <property type="term" value="F:ATP hydrolysis activity"/>
    <property type="evidence" value="ECO:0007669"/>
    <property type="project" value="InterPro"/>
</dbReference>
<dbReference type="InterPro" id="IPR027417">
    <property type="entry name" value="P-loop_NTPase"/>
</dbReference>
<dbReference type="GeneID" id="78277420"/>
<dbReference type="Pfam" id="PF00005">
    <property type="entry name" value="ABC_tran"/>
    <property type="match status" value="1"/>
</dbReference>
<dbReference type="PANTHER" id="PTHR43297:SF13">
    <property type="entry name" value="NICKEL ABC TRANSPORTER, ATP-BINDING PROTEIN"/>
    <property type="match status" value="1"/>
</dbReference>
<reference evidence="17" key="1">
    <citation type="submission" date="2020-04" db="EMBL/GenBank/DDBJ databases">
        <title>Deep metagenomics examines the oral microbiome during advanced dental caries in children, revealing novel taxa and co-occurrences with host molecules.</title>
        <authorList>
            <person name="Baker J.L."/>
            <person name="Morton J.T."/>
            <person name="Dinis M."/>
            <person name="Alvarez R."/>
            <person name="Tran N.C."/>
            <person name="Knight R."/>
            <person name="Edlund A."/>
        </authorList>
    </citation>
    <scope>NUCLEOTIDE SEQUENCE</scope>
    <source>
        <strain evidence="17">JCVI_32_bin.14</strain>
    </source>
</reference>
<evidence type="ECO:0000256" key="10">
    <source>
        <dbReference type="ARBA" id="ARBA00023112"/>
    </source>
</evidence>
<evidence type="ECO:0000256" key="6">
    <source>
        <dbReference type="ARBA" id="ARBA00022741"/>
    </source>
</evidence>
<evidence type="ECO:0000256" key="4">
    <source>
        <dbReference type="ARBA" id="ARBA00022475"/>
    </source>
</evidence>
<evidence type="ECO:0000256" key="5">
    <source>
        <dbReference type="ARBA" id="ARBA00022596"/>
    </source>
</evidence>
<organism evidence="17 18">
    <name type="scientific">Dialister invisus</name>
    <dbReference type="NCBI Taxonomy" id="218538"/>
    <lineage>
        <taxon>Bacteria</taxon>
        <taxon>Bacillati</taxon>
        <taxon>Bacillota</taxon>
        <taxon>Negativicutes</taxon>
        <taxon>Veillonellales</taxon>
        <taxon>Veillonellaceae</taxon>
        <taxon>Dialister</taxon>
    </lineage>
</organism>
<dbReference type="RefSeq" id="WP_007069669.1">
    <property type="nucleotide sequence ID" value="NZ_CAKXHC010000009.1"/>
</dbReference>
<name>A0A930B4P7_9FIRM</name>
<evidence type="ECO:0000256" key="8">
    <source>
        <dbReference type="ARBA" id="ARBA00022967"/>
    </source>
</evidence>
<comment type="catalytic activity">
    <reaction evidence="15">
        <text>Ni(2+)(out) + ATP + H2O = Ni(2+)(in) + ADP + phosphate + H(+)</text>
        <dbReference type="Rhea" id="RHEA:15557"/>
        <dbReference type="ChEBI" id="CHEBI:15377"/>
        <dbReference type="ChEBI" id="CHEBI:15378"/>
        <dbReference type="ChEBI" id="CHEBI:30616"/>
        <dbReference type="ChEBI" id="CHEBI:43474"/>
        <dbReference type="ChEBI" id="CHEBI:49786"/>
        <dbReference type="ChEBI" id="CHEBI:456216"/>
        <dbReference type="EC" id="7.2.2.11"/>
    </reaction>
    <physiologicalReaction direction="left-to-right" evidence="15">
        <dbReference type="Rhea" id="RHEA:15558"/>
    </physiologicalReaction>
</comment>
<sequence>MTEQMNTLLDVRHLSVSFESYDAKLQKVIFTAVKDMSLTLEKGKILAIVGSSGSGKSLLAHAVMGILPDNAKTGGTFYYKGEKLTKKKIEEIRGKKMAFIPQSISFLDPLMPVGEQVQGIQGKAVRELQEKLFKHFHLKEGTDKLYPFQLSGGMARRILLSTALVGNSELIIADEPTPGLDLDTAVKALQDFRSIANEGRGIILITHDIDLAIHIADSIAIFHDGRIIETADTSTFTGDGEGLKHPYSRALFAALPQNGFRLDVCPRCGACSATWEVDEAGMRCNCEHT</sequence>
<keyword evidence="10" id="KW-0921">Nickel transport</keyword>
<dbReference type="EMBL" id="JABZMK010000003">
    <property type="protein sequence ID" value="MBF1128839.1"/>
    <property type="molecule type" value="Genomic_DNA"/>
</dbReference>